<dbReference type="PROSITE" id="PS51187">
    <property type="entry name" value="AUTOINDUCER_SYNTH_2"/>
    <property type="match status" value="1"/>
</dbReference>
<name>A0ABR6AVN8_9HYPH</name>
<evidence type="ECO:0000256" key="6">
    <source>
        <dbReference type="RuleBase" id="RU361135"/>
    </source>
</evidence>
<keyword evidence="2 6" id="KW-0808">Transferase</keyword>
<evidence type="ECO:0000256" key="2">
    <source>
        <dbReference type="ARBA" id="ARBA00022679"/>
    </source>
</evidence>
<dbReference type="PANTHER" id="PTHR39322:SF1">
    <property type="entry name" value="ISOVALERYL-HOMOSERINE LACTONE SYNTHASE"/>
    <property type="match status" value="1"/>
</dbReference>
<proteinExistence type="inferred from homology"/>
<evidence type="ECO:0000256" key="1">
    <source>
        <dbReference type="ARBA" id="ARBA00022654"/>
    </source>
</evidence>
<protein>
    <recommendedName>
        <fullName evidence="6">Acyl-homoserine-lactone synthase</fullName>
        <ecNumber evidence="6">2.3.1.184</ecNumber>
    </recommendedName>
    <alternativeName>
        <fullName evidence="6">Autoinducer synthesis protein</fullName>
    </alternativeName>
</protein>
<organism evidence="7 8">
    <name type="scientific">Brucella intermedia</name>
    <dbReference type="NCBI Taxonomy" id="94625"/>
    <lineage>
        <taxon>Bacteria</taxon>
        <taxon>Pseudomonadati</taxon>
        <taxon>Pseudomonadota</taxon>
        <taxon>Alphaproteobacteria</taxon>
        <taxon>Hyphomicrobiales</taxon>
        <taxon>Brucellaceae</taxon>
        <taxon>Brucella/Ochrobactrum group</taxon>
        <taxon>Brucella</taxon>
    </lineage>
</organism>
<dbReference type="PANTHER" id="PTHR39322">
    <property type="entry name" value="ACYL-HOMOSERINE-LACTONE SYNTHASE"/>
    <property type="match status" value="1"/>
</dbReference>
<sequence length="193" mass="22261">MKVLKAHDRERHPELFDQMFRGRAEVFLRRLRWPVTVRDGLETDYYDEECDPAYLVDLDEQGVVRGSLRLLPTTSMTMIRREFLDFFEERVDFVDPNMWECTKFCVHAADSTTSVRLLIGLHKLCTNCGIERIVGLYELPMERVYARIGWKPRRIAAAKPGLVKLGVGVWTADLSSLQRMEAKLAMRGGLPGL</sequence>
<evidence type="ECO:0000256" key="3">
    <source>
        <dbReference type="ARBA" id="ARBA00022691"/>
    </source>
</evidence>
<comment type="similarity">
    <text evidence="5 6">Belongs to the autoinducer synthase family.</text>
</comment>
<dbReference type="PRINTS" id="PR01549">
    <property type="entry name" value="AUTOINDCRSYN"/>
</dbReference>
<dbReference type="InterPro" id="IPR001690">
    <property type="entry name" value="Autoind_synthase"/>
</dbReference>
<evidence type="ECO:0000256" key="5">
    <source>
        <dbReference type="PROSITE-ProRule" id="PRU00533"/>
    </source>
</evidence>
<keyword evidence="1 5" id="KW-0673">Quorum sensing</keyword>
<reference evidence="7 8" key="1">
    <citation type="submission" date="2020-07" db="EMBL/GenBank/DDBJ databases">
        <title>Genomic Encyclopedia of Type Strains, Phase IV (KMG-V): Genome sequencing to study the core and pangenomes of soil and plant-associated prokaryotes.</title>
        <authorList>
            <person name="Whitman W."/>
        </authorList>
    </citation>
    <scope>NUCLEOTIDE SEQUENCE [LARGE SCALE GENOMIC DNA]</scope>
    <source>
        <strain evidence="7 8">RH4WT92</strain>
    </source>
</reference>
<comment type="catalytic activity">
    <reaction evidence="6">
        <text>a fatty acyl-[ACP] + S-adenosyl-L-methionine = an N-acyl-L-homoserine lactone + S-methyl-5'-thioadenosine + holo-[ACP] + H(+)</text>
        <dbReference type="Rhea" id="RHEA:10096"/>
        <dbReference type="Rhea" id="RHEA-COMP:9685"/>
        <dbReference type="Rhea" id="RHEA-COMP:14125"/>
        <dbReference type="ChEBI" id="CHEBI:15378"/>
        <dbReference type="ChEBI" id="CHEBI:17509"/>
        <dbReference type="ChEBI" id="CHEBI:55474"/>
        <dbReference type="ChEBI" id="CHEBI:59789"/>
        <dbReference type="ChEBI" id="CHEBI:64479"/>
        <dbReference type="ChEBI" id="CHEBI:138651"/>
        <dbReference type="EC" id="2.3.1.184"/>
    </reaction>
</comment>
<dbReference type="RefSeq" id="WP_021586759.1">
    <property type="nucleotide sequence ID" value="NZ_JACGXG010000012.1"/>
</dbReference>
<keyword evidence="3 6" id="KW-0949">S-adenosyl-L-methionine</keyword>
<dbReference type="InterPro" id="IPR016181">
    <property type="entry name" value="Acyl_CoA_acyltransferase"/>
</dbReference>
<dbReference type="Gene3D" id="3.40.630.30">
    <property type="match status" value="1"/>
</dbReference>
<dbReference type="EC" id="2.3.1.184" evidence="6"/>
<dbReference type="SUPFAM" id="SSF55729">
    <property type="entry name" value="Acyl-CoA N-acyltransferases (Nat)"/>
    <property type="match status" value="1"/>
</dbReference>
<dbReference type="EMBL" id="JACGXG010000012">
    <property type="protein sequence ID" value="MBA8853538.1"/>
    <property type="molecule type" value="Genomic_DNA"/>
</dbReference>
<evidence type="ECO:0000313" key="8">
    <source>
        <dbReference type="Proteomes" id="UP000578622"/>
    </source>
</evidence>
<dbReference type="Pfam" id="PF00765">
    <property type="entry name" value="Autoind_synth"/>
    <property type="match status" value="1"/>
</dbReference>
<keyword evidence="4 5" id="KW-0071">Autoinducer synthesis</keyword>
<keyword evidence="8" id="KW-1185">Reference proteome</keyword>
<evidence type="ECO:0000313" key="7">
    <source>
        <dbReference type="EMBL" id="MBA8853538.1"/>
    </source>
</evidence>
<dbReference type="Proteomes" id="UP000578622">
    <property type="component" value="Unassembled WGS sequence"/>
</dbReference>
<accession>A0ABR6AVN8</accession>
<evidence type="ECO:0000256" key="4">
    <source>
        <dbReference type="ARBA" id="ARBA00022929"/>
    </source>
</evidence>
<comment type="caution">
    <text evidence="7">The sequence shown here is derived from an EMBL/GenBank/DDBJ whole genome shotgun (WGS) entry which is preliminary data.</text>
</comment>
<gene>
    <name evidence="7" type="ORF">FHW20_004520</name>
</gene>